<comment type="caution">
    <text evidence="2">The sequence shown here is derived from an EMBL/GenBank/DDBJ whole genome shotgun (WGS) entry which is preliminary data.</text>
</comment>
<dbReference type="InterPro" id="IPR016732">
    <property type="entry name" value="UCP018688"/>
</dbReference>
<dbReference type="EMBL" id="DVFT01000032">
    <property type="protein sequence ID" value="HIQ95422.1"/>
    <property type="molecule type" value="Genomic_DNA"/>
</dbReference>
<dbReference type="PANTHER" id="PTHR41373">
    <property type="entry name" value="DUF2156 DOMAIN-CONTAINING PROTEIN"/>
    <property type="match status" value="1"/>
</dbReference>
<dbReference type="InterPro" id="IPR024320">
    <property type="entry name" value="LPG_synthase_C"/>
</dbReference>
<dbReference type="SUPFAM" id="SSF55729">
    <property type="entry name" value="Acyl-CoA N-acyltransferases (Nat)"/>
    <property type="match status" value="2"/>
</dbReference>
<organism evidence="2 3">
    <name type="scientific">Candidatus Limivivens merdigallinarum</name>
    <dbReference type="NCBI Taxonomy" id="2840859"/>
    <lineage>
        <taxon>Bacteria</taxon>
        <taxon>Bacillati</taxon>
        <taxon>Bacillota</taxon>
        <taxon>Clostridia</taxon>
        <taxon>Lachnospirales</taxon>
        <taxon>Lachnospiraceae</taxon>
        <taxon>Lachnospiraceae incertae sedis</taxon>
        <taxon>Candidatus Limivivens</taxon>
    </lineage>
</organism>
<evidence type="ECO:0000259" key="1">
    <source>
        <dbReference type="Pfam" id="PF09924"/>
    </source>
</evidence>
<proteinExistence type="predicted"/>
<name>A0A9D1CZX3_9FIRM</name>
<reference evidence="2" key="1">
    <citation type="submission" date="2020-10" db="EMBL/GenBank/DDBJ databases">
        <authorList>
            <person name="Gilroy R."/>
        </authorList>
    </citation>
    <scope>NUCLEOTIDE SEQUENCE</scope>
    <source>
        <strain evidence="2">ChiSjej3B21-11622</strain>
    </source>
</reference>
<accession>A0A9D1CZX3</accession>
<reference evidence="2" key="2">
    <citation type="journal article" date="2021" name="PeerJ">
        <title>Extensive microbial diversity within the chicken gut microbiome revealed by metagenomics and culture.</title>
        <authorList>
            <person name="Gilroy R."/>
            <person name="Ravi A."/>
            <person name="Getino M."/>
            <person name="Pursley I."/>
            <person name="Horton D.L."/>
            <person name="Alikhan N.F."/>
            <person name="Baker D."/>
            <person name="Gharbi K."/>
            <person name="Hall N."/>
            <person name="Watson M."/>
            <person name="Adriaenssens E.M."/>
            <person name="Foster-Nyarko E."/>
            <person name="Jarju S."/>
            <person name="Secka A."/>
            <person name="Antonio M."/>
            <person name="Oren A."/>
            <person name="Chaudhuri R.R."/>
            <person name="La Ragione R."/>
            <person name="Hildebrand F."/>
            <person name="Pallen M.J."/>
        </authorList>
    </citation>
    <scope>NUCLEOTIDE SEQUENCE</scope>
    <source>
        <strain evidence="2">ChiSjej3B21-11622</strain>
    </source>
</reference>
<dbReference type="AlphaFoldDB" id="A0A9D1CZX3"/>
<dbReference type="Proteomes" id="UP000886886">
    <property type="component" value="Unassembled WGS sequence"/>
</dbReference>
<evidence type="ECO:0000313" key="3">
    <source>
        <dbReference type="Proteomes" id="UP000886886"/>
    </source>
</evidence>
<evidence type="ECO:0000313" key="2">
    <source>
        <dbReference type="EMBL" id="HIQ95422.1"/>
    </source>
</evidence>
<feature type="domain" description="Phosphatidylglycerol lysyltransferase C-terminal" evidence="1">
    <location>
        <begin position="25"/>
        <end position="289"/>
    </location>
</feature>
<protein>
    <submittedName>
        <fullName evidence="2">DUF2156 domain-containing protein</fullName>
    </submittedName>
</protein>
<dbReference type="PIRSF" id="PIRSF018688">
    <property type="entry name" value="UCP018688"/>
    <property type="match status" value="1"/>
</dbReference>
<gene>
    <name evidence="2" type="ORF">IAB26_02570</name>
</gene>
<sequence length="304" mass="35736">MEIQFKRPELMDKETIQNYLHMQESRSCDNTFANVYLWSRFYKVTFAVVEEMVVFMARAEGTKASFVYPMGKEENLKKVLEILMEWCRKKECQFQMHSVTPEQFAKIDALFPGKFEITYNRDDADYVYEREKLASLSGRKYHGKKNHINKFLRLYPDWSYEEINRENAEECFQMALKWRNLNEVDLDDEKNAEMCVTMNSLRLHKELGLQGGLLRVNSEVVAFSLGEPISRDTFVVHIEKAFPDVEGAYPMINQQFILHETEGFTYINREEDTGDEGLRKAKLSYRPVFMVEKGVVTQKKEGSL</sequence>
<dbReference type="PANTHER" id="PTHR41373:SF1">
    <property type="entry name" value="PHOSPHATIDYLGLYCEROL LYSYLTRANSFERASE C-TERMINAL DOMAIN-CONTAINING PROTEIN"/>
    <property type="match status" value="1"/>
</dbReference>
<dbReference type="Gene3D" id="3.40.630.30">
    <property type="match status" value="1"/>
</dbReference>
<dbReference type="Pfam" id="PF09924">
    <property type="entry name" value="LPG_synthase_C"/>
    <property type="match status" value="1"/>
</dbReference>
<dbReference type="InterPro" id="IPR016181">
    <property type="entry name" value="Acyl_CoA_acyltransferase"/>
</dbReference>